<dbReference type="Proteomes" id="UP000831796">
    <property type="component" value="Chromosome"/>
</dbReference>
<dbReference type="KEGG" id="hcu:MUN79_04945"/>
<evidence type="ECO:0000313" key="1">
    <source>
        <dbReference type="EMBL" id="UOQ73314.1"/>
    </source>
</evidence>
<reference evidence="1" key="1">
    <citation type="submission" date="2022-04" db="EMBL/GenBank/DDBJ databases">
        <title>Hymenobacter sp. isolated from the air.</title>
        <authorList>
            <person name="Won M."/>
            <person name="Lee C.-M."/>
            <person name="Woen H.-Y."/>
            <person name="Kwon S.-W."/>
        </authorList>
    </citation>
    <scope>NUCLEOTIDE SEQUENCE</scope>
    <source>
        <strain evidence="1">5116S-3</strain>
    </source>
</reference>
<dbReference type="EMBL" id="CP095046">
    <property type="protein sequence ID" value="UOQ73314.1"/>
    <property type="molecule type" value="Genomic_DNA"/>
</dbReference>
<dbReference type="RefSeq" id="WP_244676668.1">
    <property type="nucleotide sequence ID" value="NZ_CP095046.1"/>
</dbReference>
<keyword evidence="2" id="KW-1185">Reference proteome</keyword>
<name>A0A8T9Q703_9BACT</name>
<dbReference type="AlphaFoldDB" id="A0A8T9Q703"/>
<gene>
    <name evidence="1" type="ORF">MUN79_04945</name>
</gene>
<sequence length="114" mass="12799">MRKGALVPRPTTEVVRLMIHDDGANGVYLFGFDTLQDTAGQWDECYETVEEAEAAAAHQYHVGPGSWQPLPDIAEHCQQDWIAPVRVQGRAEGSPQWGQFERLIAGHWVAFRPE</sequence>
<accession>A0A8T9Q703</accession>
<protein>
    <submittedName>
        <fullName evidence="1">Uncharacterized protein</fullName>
    </submittedName>
</protein>
<evidence type="ECO:0000313" key="2">
    <source>
        <dbReference type="Proteomes" id="UP000831796"/>
    </source>
</evidence>
<organism evidence="1 2">
    <name type="scientific">Hymenobacter cellulosilyticus</name>
    <dbReference type="NCBI Taxonomy" id="2932248"/>
    <lineage>
        <taxon>Bacteria</taxon>
        <taxon>Pseudomonadati</taxon>
        <taxon>Bacteroidota</taxon>
        <taxon>Cytophagia</taxon>
        <taxon>Cytophagales</taxon>
        <taxon>Hymenobacteraceae</taxon>
        <taxon>Hymenobacter</taxon>
    </lineage>
</organism>
<proteinExistence type="predicted"/>